<dbReference type="InParanoid" id="A0A067QHK9"/>
<dbReference type="PANTHER" id="PTHR44099">
    <property type="entry name" value="RABCONNECTIN-3B, ISOFORM A"/>
    <property type="match status" value="1"/>
</dbReference>
<dbReference type="STRING" id="933084.A0A067QHK9"/>
<dbReference type="SUPFAM" id="SSF48371">
    <property type="entry name" value="ARM repeat"/>
    <property type="match status" value="1"/>
</dbReference>
<feature type="compositionally biased region" description="Polar residues" evidence="1">
    <location>
        <begin position="195"/>
        <end position="209"/>
    </location>
</feature>
<evidence type="ECO:0000313" key="3">
    <source>
        <dbReference type="Proteomes" id="UP000027265"/>
    </source>
</evidence>
<feature type="region of interest" description="Disordered" evidence="1">
    <location>
        <begin position="77"/>
        <end position="126"/>
    </location>
</feature>
<name>A0A067QHK9_9AGAM</name>
<dbReference type="EMBL" id="KL197711">
    <property type="protein sequence ID" value="KDQ62091.1"/>
    <property type="molecule type" value="Genomic_DNA"/>
</dbReference>
<dbReference type="InterPro" id="IPR016024">
    <property type="entry name" value="ARM-type_fold"/>
</dbReference>
<feature type="compositionally biased region" description="Basic and acidic residues" evidence="1">
    <location>
        <begin position="86"/>
        <end position="95"/>
    </location>
</feature>
<feature type="region of interest" description="Disordered" evidence="1">
    <location>
        <begin position="142"/>
        <end position="249"/>
    </location>
</feature>
<keyword evidence="3" id="KW-1185">Reference proteome</keyword>
<dbReference type="Proteomes" id="UP000027265">
    <property type="component" value="Unassembled WGS sequence"/>
</dbReference>
<evidence type="ECO:0000313" key="2">
    <source>
        <dbReference type="EMBL" id="KDQ62091.1"/>
    </source>
</evidence>
<organism evidence="2 3">
    <name type="scientific">Jaapia argillacea MUCL 33604</name>
    <dbReference type="NCBI Taxonomy" id="933084"/>
    <lineage>
        <taxon>Eukaryota</taxon>
        <taxon>Fungi</taxon>
        <taxon>Dikarya</taxon>
        <taxon>Basidiomycota</taxon>
        <taxon>Agaricomycotina</taxon>
        <taxon>Agaricomycetes</taxon>
        <taxon>Agaricomycetidae</taxon>
        <taxon>Jaapiales</taxon>
        <taxon>Jaapiaceae</taxon>
        <taxon>Jaapia</taxon>
    </lineage>
</organism>
<dbReference type="PANTHER" id="PTHR44099:SF4">
    <property type="entry name" value="RABCONNECTIN-3B, ISOFORM A"/>
    <property type="match status" value="1"/>
</dbReference>
<feature type="compositionally biased region" description="Basic and acidic residues" evidence="1">
    <location>
        <begin position="160"/>
        <end position="178"/>
    </location>
</feature>
<dbReference type="HOGENOM" id="CLU_001665_1_0_1"/>
<proteinExistence type="predicted"/>
<protein>
    <submittedName>
        <fullName evidence="2">Uncharacterized protein</fullName>
    </submittedName>
</protein>
<dbReference type="InterPro" id="IPR049916">
    <property type="entry name" value="WDR72-like"/>
</dbReference>
<dbReference type="InterPro" id="IPR001680">
    <property type="entry name" value="WD40_rpt"/>
</dbReference>
<reference evidence="3" key="1">
    <citation type="journal article" date="2014" name="Proc. Natl. Acad. Sci. U.S.A.">
        <title>Extensive sampling of basidiomycete genomes demonstrates inadequacy of the white-rot/brown-rot paradigm for wood decay fungi.</title>
        <authorList>
            <person name="Riley R."/>
            <person name="Salamov A.A."/>
            <person name="Brown D.W."/>
            <person name="Nagy L.G."/>
            <person name="Floudas D."/>
            <person name="Held B.W."/>
            <person name="Levasseur A."/>
            <person name="Lombard V."/>
            <person name="Morin E."/>
            <person name="Otillar R."/>
            <person name="Lindquist E.A."/>
            <person name="Sun H."/>
            <person name="LaButti K.M."/>
            <person name="Schmutz J."/>
            <person name="Jabbour D."/>
            <person name="Luo H."/>
            <person name="Baker S.E."/>
            <person name="Pisabarro A.G."/>
            <person name="Walton J.D."/>
            <person name="Blanchette R.A."/>
            <person name="Henrissat B."/>
            <person name="Martin F."/>
            <person name="Cullen D."/>
            <person name="Hibbett D.S."/>
            <person name="Grigoriev I.V."/>
        </authorList>
    </citation>
    <scope>NUCLEOTIDE SEQUENCE [LARGE SCALE GENOMIC DNA]</scope>
    <source>
        <strain evidence="3">MUCL 33604</strain>
    </source>
</reference>
<dbReference type="SUPFAM" id="SSF50978">
    <property type="entry name" value="WD40 repeat-like"/>
    <property type="match status" value="1"/>
</dbReference>
<gene>
    <name evidence="2" type="ORF">JAAARDRAFT_29992</name>
</gene>
<dbReference type="SMART" id="SM00320">
    <property type="entry name" value="WD40"/>
    <property type="match status" value="4"/>
</dbReference>
<feature type="compositionally biased region" description="Polar residues" evidence="1">
    <location>
        <begin position="114"/>
        <end position="126"/>
    </location>
</feature>
<dbReference type="Pfam" id="PF00400">
    <property type="entry name" value="WD40"/>
    <property type="match status" value="1"/>
</dbReference>
<dbReference type="OrthoDB" id="338622at2759"/>
<sequence>MTTTSFVLPFTFLSTPDTSGTPSSSKELLELAYSQAEPSALCSWGLASRTATEQAPGYPAYGAAMGCQDGTVYLFHPTRKPTGPPRNDHRRETSRHLSPTSSLRHERIGLGVSRPTSPASVTSTLSTLSPFNMTSRSRIVSGVSKEQAEAPKNYVDFEDEPGKLKDMLKGKGPKEKATAGEGIIAGGSLEKSHSSDTASIRSALPGSSTSKRRDDGASIMSHGRSPSTASWAESRPTSPPPLITTQTPPTPLDNRELSLFCHIFPPRFGFGRAVAELRILEDKRHLLCLQESGDLSVFDINGGCCISNIRLNENCIAPPTGIKEQDMRHKLWRWKRLDVVPLEESSLVLACGSASVTSSPSAMDTGESDVPEMTRLCIVEMRNAERHLPDQSGLKKFGEWCIDGPGDGSGFYRDLDGVISLFWVNNSHHLITHVLSLAPIVPAPPPPHHGHDSDANSLASIPLPNPFKALKGKSVEDLSATDGDSKLTGRVELSEEVDVGVVAPETVLSGIRIWASDSGLRGAVWSDALLIGFEVVDQVLRSSFQSPIAGLKDVTWFSHDSYGLHFEDRVDIFLVERVDANGDLLDDASGAGEPQNVQPVFLHSIACPWEECSTVLSATEILSVISVENSQRQLRLLSQISARVMWTPTTITNLVASGQATVTSMLPLDLDLIILGYSDGFIRRSSISQLVQGDIASSPNEASDFPISGRVHTLHAIENERTSDRVIVGGGDDGSVAFWTLRPLKLASRWTLFTTPLAKVIQIREEKAPSLRGCVLCVSQDGTVAVIAVDGCQFLYLIPGSIAPLSRVCAGGDNLLLFYDDGRCRLWDAKTHEFWRSMNYDKAQEMLGQGGWVERAVEDVSPPPNMIVRPLSSTYSGPDTACTLLVDVEQVVARAMHPRHLPMDKVEKTVLPLKSLRAILGTALTPGLSPHIDGICKEKLGSSAATGSVGTASNGSMSIFSRETSQDVWTVSGEVSAPRALSIAALLGSVSLFDDLAEVANTAVVFYATSLGSVVGPSYKLPSLPYLATRWFESSNDLRHAIQSLFDAGLAHLSDGEVTALAEQWQHSLPCIQPDSEKQGIRSAIALLLCGRIATFKYTLLSTSALTDISKSIAMYLHDDHSLYRVLAIDLCSRGFDVWQQFVDAMEMLRALFLLATNSRKESISTQNVAPQARTAVLQIASSNSPLFMTTLSLDILHPRSVEHRKCIMQLIAFIIRRQPLVLYPNLPRLLEAVVKSLDPNLTASRDAVLDAATEILGHVVKTFPTVDFHAGTQRLAVGTSEGAVIMYDLKTATRLYVLEGHKKRLVACSFSPDGRRLVTVSLEEGAVLVWKVGSSFSSFFNPGAPPRQGHSGSEPFKTLGFNVGDEAKMNITATLEHVRFEWVADRSVKLKIRDSILTFST</sequence>
<accession>A0A067QHK9</accession>
<dbReference type="InterPro" id="IPR036322">
    <property type="entry name" value="WD40_repeat_dom_sf"/>
</dbReference>
<evidence type="ECO:0000256" key="1">
    <source>
        <dbReference type="SAM" id="MobiDB-lite"/>
    </source>
</evidence>
<dbReference type="Gene3D" id="2.130.10.10">
    <property type="entry name" value="YVTN repeat-like/Quinoprotein amine dehydrogenase"/>
    <property type="match status" value="2"/>
</dbReference>
<dbReference type="InterPro" id="IPR015943">
    <property type="entry name" value="WD40/YVTN_repeat-like_dom_sf"/>
</dbReference>
<dbReference type="GO" id="GO:0005737">
    <property type="term" value="C:cytoplasm"/>
    <property type="evidence" value="ECO:0007669"/>
    <property type="project" value="TreeGrafter"/>
</dbReference>